<feature type="DNA-binding region" description="OmpR/PhoB-type" evidence="7">
    <location>
        <begin position="129"/>
        <end position="228"/>
    </location>
</feature>
<keyword evidence="1 6" id="KW-0597">Phosphoprotein</keyword>
<organism evidence="10 11">
    <name type="scientific">Metabacillus endolithicus</name>
    <dbReference type="NCBI Taxonomy" id="1535204"/>
    <lineage>
        <taxon>Bacteria</taxon>
        <taxon>Bacillati</taxon>
        <taxon>Bacillota</taxon>
        <taxon>Bacilli</taxon>
        <taxon>Bacillales</taxon>
        <taxon>Bacillaceae</taxon>
        <taxon>Metabacillus</taxon>
    </lineage>
</organism>
<dbReference type="PANTHER" id="PTHR48111:SF52">
    <property type="entry name" value="TRANSCRIPTIONAL REGULATORY PROTEIN YVRH"/>
    <property type="match status" value="1"/>
</dbReference>
<evidence type="ECO:0000256" key="4">
    <source>
        <dbReference type="ARBA" id="ARBA00023125"/>
    </source>
</evidence>
<evidence type="ECO:0000256" key="3">
    <source>
        <dbReference type="ARBA" id="ARBA00023015"/>
    </source>
</evidence>
<dbReference type="InterPro" id="IPR001789">
    <property type="entry name" value="Sig_transdc_resp-reg_receiver"/>
</dbReference>
<evidence type="ECO:0000259" key="9">
    <source>
        <dbReference type="PROSITE" id="PS51755"/>
    </source>
</evidence>
<dbReference type="InterPro" id="IPR036388">
    <property type="entry name" value="WH-like_DNA-bd_sf"/>
</dbReference>
<dbReference type="Gene3D" id="1.10.10.10">
    <property type="entry name" value="Winged helix-like DNA-binding domain superfamily/Winged helix DNA-binding domain"/>
    <property type="match status" value="1"/>
</dbReference>
<dbReference type="CDD" id="cd17574">
    <property type="entry name" value="REC_OmpR"/>
    <property type="match status" value="1"/>
</dbReference>
<proteinExistence type="predicted"/>
<keyword evidence="5" id="KW-0804">Transcription</keyword>
<dbReference type="Proteomes" id="UP001597318">
    <property type="component" value="Unassembled WGS sequence"/>
</dbReference>
<keyword evidence="4 7" id="KW-0238">DNA-binding</keyword>
<feature type="domain" description="OmpR/PhoB-type" evidence="9">
    <location>
        <begin position="129"/>
        <end position="228"/>
    </location>
</feature>
<protein>
    <submittedName>
        <fullName evidence="10">Response regulator transcription factor</fullName>
    </submittedName>
</protein>
<dbReference type="InterPro" id="IPR011006">
    <property type="entry name" value="CheY-like_superfamily"/>
</dbReference>
<evidence type="ECO:0000256" key="5">
    <source>
        <dbReference type="ARBA" id="ARBA00023163"/>
    </source>
</evidence>
<dbReference type="Gene3D" id="6.10.250.690">
    <property type="match status" value="1"/>
</dbReference>
<evidence type="ECO:0000313" key="11">
    <source>
        <dbReference type="Proteomes" id="UP001597318"/>
    </source>
</evidence>
<evidence type="ECO:0000256" key="1">
    <source>
        <dbReference type="ARBA" id="ARBA00022553"/>
    </source>
</evidence>
<keyword evidence="3" id="KW-0805">Transcription regulation</keyword>
<dbReference type="Gene3D" id="3.40.50.2300">
    <property type="match status" value="1"/>
</dbReference>
<dbReference type="Pfam" id="PF00072">
    <property type="entry name" value="Response_reg"/>
    <property type="match status" value="1"/>
</dbReference>
<dbReference type="PROSITE" id="PS50110">
    <property type="entry name" value="RESPONSE_REGULATORY"/>
    <property type="match status" value="1"/>
</dbReference>
<name>A0ABW5BTF2_9BACI</name>
<keyword evidence="2" id="KW-0902">Two-component regulatory system</keyword>
<gene>
    <name evidence="10" type="ORF">ACFSKK_00275</name>
</gene>
<dbReference type="Pfam" id="PF00486">
    <property type="entry name" value="Trans_reg_C"/>
    <property type="match status" value="1"/>
</dbReference>
<dbReference type="InterPro" id="IPR039420">
    <property type="entry name" value="WalR-like"/>
</dbReference>
<evidence type="ECO:0000313" key="10">
    <source>
        <dbReference type="EMBL" id="MFD2212141.1"/>
    </source>
</evidence>
<reference evidence="11" key="1">
    <citation type="journal article" date="2019" name="Int. J. Syst. Evol. Microbiol.">
        <title>The Global Catalogue of Microorganisms (GCM) 10K type strain sequencing project: providing services to taxonomists for standard genome sequencing and annotation.</title>
        <authorList>
            <consortium name="The Broad Institute Genomics Platform"/>
            <consortium name="The Broad Institute Genome Sequencing Center for Infectious Disease"/>
            <person name="Wu L."/>
            <person name="Ma J."/>
        </authorList>
    </citation>
    <scope>NUCLEOTIDE SEQUENCE [LARGE SCALE GENOMIC DNA]</scope>
    <source>
        <strain evidence="11">CGMCC 1.15474</strain>
    </source>
</reference>
<dbReference type="SUPFAM" id="SSF52172">
    <property type="entry name" value="CheY-like"/>
    <property type="match status" value="1"/>
</dbReference>
<evidence type="ECO:0000256" key="7">
    <source>
        <dbReference type="PROSITE-ProRule" id="PRU01091"/>
    </source>
</evidence>
<dbReference type="PROSITE" id="PS51755">
    <property type="entry name" value="OMPR_PHOB"/>
    <property type="match status" value="1"/>
</dbReference>
<sequence length="233" mass="27061">MYNSHILLVDDEQGLLTMLKTMLNKEGFHQIHTATTGRDAIKLVKECMFHLIVLDVMLPDMDGFELCLEIRRYTTIPVIFLSAKSGDFDKVKGLTIGADDYITKPFSPMEVVARIQAQLRRDRFSKEFKSFLDFEQFHINQEEGVIFVNNEEISCTAKEYELLIFLCENPNRIFTGKELYERVWGPYCESDEKTVVVHISRLRKKLEENPKEPKIIITFRGIGYKFIPPVKGN</sequence>
<dbReference type="EMBL" id="JBHUIK010000001">
    <property type="protein sequence ID" value="MFD2212141.1"/>
    <property type="molecule type" value="Genomic_DNA"/>
</dbReference>
<evidence type="ECO:0000256" key="2">
    <source>
        <dbReference type="ARBA" id="ARBA00023012"/>
    </source>
</evidence>
<comment type="caution">
    <text evidence="10">The sequence shown here is derived from an EMBL/GenBank/DDBJ whole genome shotgun (WGS) entry which is preliminary data.</text>
</comment>
<feature type="modified residue" description="4-aspartylphosphate" evidence="6">
    <location>
        <position position="55"/>
    </location>
</feature>
<accession>A0ABW5BTF2</accession>
<keyword evidence="11" id="KW-1185">Reference proteome</keyword>
<dbReference type="InterPro" id="IPR001867">
    <property type="entry name" value="OmpR/PhoB-type_DNA-bd"/>
</dbReference>
<evidence type="ECO:0000259" key="8">
    <source>
        <dbReference type="PROSITE" id="PS50110"/>
    </source>
</evidence>
<dbReference type="PANTHER" id="PTHR48111">
    <property type="entry name" value="REGULATOR OF RPOS"/>
    <property type="match status" value="1"/>
</dbReference>
<dbReference type="RefSeq" id="WP_379049361.1">
    <property type="nucleotide sequence ID" value="NZ_JBHUIK010000001.1"/>
</dbReference>
<evidence type="ECO:0000256" key="6">
    <source>
        <dbReference type="PROSITE-ProRule" id="PRU00169"/>
    </source>
</evidence>
<dbReference type="SMART" id="SM00862">
    <property type="entry name" value="Trans_reg_C"/>
    <property type="match status" value="1"/>
</dbReference>
<dbReference type="CDD" id="cd00383">
    <property type="entry name" value="trans_reg_C"/>
    <property type="match status" value="1"/>
</dbReference>
<dbReference type="SMART" id="SM00448">
    <property type="entry name" value="REC"/>
    <property type="match status" value="1"/>
</dbReference>
<feature type="domain" description="Response regulatory" evidence="8">
    <location>
        <begin position="5"/>
        <end position="119"/>
    </location>
</feature>